<protein>
    <submittedName>
        <fullName evidence="1">Uncharacterized protein</fullName>
    </submittedName>
</protein>
<evidence type="ECO:0000313" key="2">
    <source>
        <dbReference type="Proteomes" id="UP001456344"/>
    </source>
</evidence>
<evidence type="ECO:0000313" key="1">
    <source>
        <dbReference type="EMBL" id="WYW17525.1"/>
    </source>
</evidence>
<dbReference type="EMBL" id="CP150484">
    <property type="protein sequence ID" value="WYW17525.1"/>
    <property type="molecule type" value="Genomic_DNA"/>
</dbReference>
<name>A0ACD5BIJ2_9PSEU</name>
<keyword evidence="2" id="KW-1185">Reference proteome</keyword>
<sequence>MQDKAAARPASPSSPGRFWPTTPLVLLAIVLAAVMAWQIRDWSSYLDVRPRSPSLLPVGAGHHTGASGARTPPPAITARAIPNFAGITLLAAHATTASVLLAGAVTRRWAAAGNIPAVLIFAATSAALSASATIPLTRFTVGNAISPGNTLSAAITVLQYSFVLSLLVAVALHRRLAARFPEGDRSAEQKRCDQTRFRRRRGTDLSDETAGIRAF</sequence>
<reference evidence="1" key="1">
    <citation type="submission" date="2023-10" db="EMBL/GenBank/DDBJ databases">
        <title>Whole genome sequencing of actinobacterial strain Amycolatopsis sp. (BCA-696) identifies the underlying plant growth-promoting genes.</title>
        <authorList>
            <person name="Gandham P."/>
            <person name="Vadla N."/>
            <person name="Saji A."/>
            <person name="Srinivas V."/>
            <person name="Ruperao P."/>
            <person name="Selvanayagam S."/>
            <person name="Saxena R.K."/>
            <person name="Rathore A."/>
            <person name="Gopalakrishnan S."/>
            <person name="Thakur V."/>
        </authorList>
    </citation>
    <scope>NUCLEOTIDE SEQUENCE</scope>
    <source>
        <strain evidence="1">BCA-696</strain>
    </source>
</reference>
<accession>A0ACD5BIJ2</accession>
<proteinExistence type="predicted"/>
<organism evidence="1 2">
    <name type="scientific">Amycolatopsis coloradensis</name>
    <dbReference type="NCBI Taxonomy" id="76021"/>
    <lineage>
        <taxon>Bacteria</taxon>
        <taxon>Bacillati</taxon>
        <taxon>Actinomycetota</taxon>
        <taxon>Actinomycetes</taxon>
        <taxon>Pseudonocardiales</taxon>
        <taxon>Pseudonocardiaceae</taxon>
        <taxon>Amycolatopsis</taxon>
    </lineage>
</organism>
<gene>
    <name evidence="1" type="ORF">LCL61_18410</name>
</gene>
<dbReference type="Proteomes" id="UP001456344">
    <property type="component" value="Chromosome"/>
</dbReference>